<dbReference type="SMART" id="SM00530">
    <property type="entry name" value="HTH_XRE"/>
    <property type="match status" value="1"/>
</dbReference>
<dbReference type="KEGG" id="zpl:ZBT109_0588"/>
<dbReference type="PROSITE" id="PS50943">
    <property type="entry name" value="HTH_CROC1"/>
    <property type="match status" value="1"/>
</dbReference>
<dbReference type="GO" id="GO:0003677">
    <property type="term" value="F:DNA binding"/>
    <property type="evidence" value="ECO:0007669"/>
    <property type="project" value="InterPro"/>
</dbReference>
<accession>A0A348HCL8</accession>
<feature type="domain" description="HTH cro/C1-type" evidence="1">
    <location>
        <begin position="37"/>
        <end position="84"/>
    </location>
</feature>
<dbReference type="PANTHER" id="PTHR35010:SF2">
    <property type="entry name" value="BLL4672 PROTEIN"/>
    <property type="match status" value="1"/>
</dbReference>
<evidence type="ECO:0000259" key="1">
    <source>
        <dbReference type="PROSITE" id="PS50943"/>
    </source>
</evidence>
<evidence type="ECO:0000313" key="3">
    <source>
        <dbReference type="Proteomes" id="UP000267342"/>
    </source>
</evidence>
<dbReference type="Pfam" id="PF17765">
    <property type="entry name" value="MLTR_LBD"/>
    <property type="match status" value="1"/>
</dbReference>
<reference evidence="2 3" key="1">
    <citation type="submission" date="2018-09" db="EMBL/GenBank/DDBJ databases">
        <title>Zymobacter palmae IAM14233 (=T109) whole genome analysis.</title>
        <authorList>
            <person name="Yanase H."/>
        </authorList>
    </citation>
    <scope>NUCLEOTIDE SEQUENCE [LARGE SCALE GENOMIC DNA]</scope>
    <source>
        <strain evidence="2 3">IAM14233</strain>
    </source>
</reference>
<dbReference type="STRING" id="1123510.GCA_000620025_02542"/>
<dbReference type="InterPro" id="IPR041413">
    <property type="entry name" value="MLTR_LBD"/>
</dbReference>
<dbReference type="OrthoDB" id="5346389at2"/>
<dbReference type="InterPro" id="IPR001387">
    <property type="entry name" value="Cro/C1-type_HTH"/>
</dbReference>
<gene>
    <name evidence="2" type="ORF">ZBT109_0588</name>
</gene>
<dbReference type="PANTHER" id="PTHR35010">
    <property type="entry name" value="BLL4672 PROTEIN-RELATED"/>
    <property type="match status" value="1"/>
</dbReference>
<dbReference type="Proteomes" id="UP000267342">
    <property type="component" value="Chromosome"/>
</dbReference>
<dbReference type="Gene3D" id="1.10.260.40">
    <property type="entry name" value="lambda repressor-like DNA-binding domains"/>
    <property type="match status" value="1"/>
</dbReference>
<proteinExistence type="predicted"/>
<keyword evidence="3" id="KW-1185">Reference proteome</keyword>
<dbReference type="CDD" id="cd00093">
    <property type="entry name" value="HTH_XRE"/>
    <property type="match status" value="1"/>
</dbReference>
<dbReference type="Pfam" id="PF13560">
    <property type="entry name" value="HTH_31"/>
    <property type="match status" value="1"/>
</dbReference>
<evidence type="ECO:0000313" key="2">
    <source>
        <dbReference type="EMBL" id="BBG29370.1"/>
    </source>
</evidence>
<dbReference type="InterPro" id="IPR010982">
    <property type="entry name" value="Lambda_DNA-bd_dom_sf"/>
</dbReference>
<name>A0A348HCL8_9GAMM</name>
<dbReference type="SUPFAM" id="SSF47413">
    <property type="entry name" value="lambda repressor-like DNA-binding domains"/>
    <property type="match status" value="1"/>
</dbReference>
<organism evidence="2 3">
    <name type="scientific">Zymobacter palmae</name>
    <dbReference type="NCBI Taxonomy" id="33074"/>
    <lineage>
        <taxon>Bacteria</taxon>
        <taxon>Pseudomonadati</taxon>
        <taxon>Pseudomonadota</taxon>
        <taxon>Gammaproteobacteria</taxon>
        <taxon>Oceanospirillales</taxon>
        <taxon>Halomonadaceae</taxon>
        <taxon>Zymobacter group</taxon>
        <taxon>Zymobacter</taxon>
    </lineage>
</organism>
<protein>
    <submittedName>
        <fullName evidence="2">Predicted transcriptional regulators</fullName>
    </submittedName>
</protein>
<dbReference type="AlphaFoldDB" id="A0A348HCL8"/>
<dbReference type="Gene3D" id="3.30.450.180">
    <property type="match status" value="1"/>
</dbReference>
<dbReference type="RefSeq" id="WP_027705543.1">
    <property type="nucleotide sequence ID" value="NZ_AP018933.1"/>
</dbReference>
<dbReference type="EMBL" id="AP018933">
    <property type="protein sequence ID" value="BBG29370.1"/>
    <property type="molecule type" value="Genomic_DNA"/>
</dbReference>
<sequence length="289" mass="32738">MHPDNLKWVGDFLRAKRESISPEAVGLSRPARTRTTGLRREDVADLSGISTVWYSKIERGQAAGISAQAFASISSALRLTKSERKYLHNLIFPQTRTYKAPCQTTSAHTLQLLTQLNPLPALLANDYLDIVAYNDAFQLMIGFDLNDLPAEAQNYLHLTITHPQWKRFACIDSEETLALRITRMAGFLRDTLAKRPNDDVLKQRICAFKAQSPLFHTAWSTNTVLQPEEVTYTYRHAQLGIMALDKQLWWHTNGNASSRLNVYYPQHDADFQRLQQLVSPNADQASAQP</sequence>